<evidence type="ECO:0000313" key="5">
    <source>
        <dbReference type="Ensembl" id="ENSPMRP00000028403.1"/>
    </source>
</evidence>
<evidence type="ECO:0000259" key="4">
    <source>
        <dbReference type="SMART" id="SM01257"/>
    </source>
</evidence>
<feature type="compositionally biased region" description="Acidic residues" evidence="3">
    <location>
        <begin position="516"/>
        <end position="529"/>
    </location>
</feature>
<organism evidence="5 6">
    <name type="scientific">Podarcis muralis</name>
    <name type="common">Wall lizard</name>
    <name type="synonym">Lacerta muralis</name>
    <dbReference type="NCBI Taxonomy" id="64176"/>
    <lineage>
        <taxon>Eukaryota</taxon>
        <taxon>Metazoa</taxon>
        <taxon>Chordata</taxon>
        <taxon>Craniata</taxon>
        <taxon>Vertebrata</taxon>
        <taxon>Euteleostomi</taxon>
        <taxon>Lepidosauria</taxon>
        <taxon>Squamata</taxon>
        <taxon>Bifurcata</taxon>
        <taxon>Unidentata</taxon>
        <taxon>Episquamata</taxon>
        <taxon>Laterata</taxon>
        <taxon>Lacertibaenia</taxon>
        <taxon>Lacertidae</taxon>
        <taxon>Podarcis</taxon>
    </lineage>
</organism>
<feature type="region of interest" description="Disordered" evidence="3">
    <location>
        <begin position="1"/>
        <end position="25"/>
    </location>
</feature>
<keyword evidence="1 2" id="KW-0175">Coiled coil</keyword>
<evidence type="ECO:0000256" key="2">
    <source>
        <dbReference type="SAM" id="Coils"/>
    </source>
</evidence>
<dbReference type="InterPro" id="IPR029325">
    <property type="entry name" value="ITPR-bd"/>
</dbReference>
<feature type="compositionally biased region" description="Polar residues" evidence="3">
    <location>
        <begin position="1049"/>
        <end position="1079"/>
    </location>
</feature>
<dbReference type="AlphaFoldDB" id="A0A670JTG1"/>
<dbReference type="GeneTree" id="ENSGT00940000161762"/>
<dbReference type="Ensembl" id="ENSPMRT00000030130.1">
    <property type="protein sequence ID" value="ENSPMRP00000028403.1"/>
    <property type="gene ID" value="ENSPMRG00000018323.1"/>
</dbReference>
<proteinExistence type="predicted"/>
<dbReference type="Proteomes" id="UP000472272">
    <property type="component" value="Chromosome 12"/>
</dbReference>
<feature type="region of interest" description="Disordered" evidence="3">
    <location>
        <begin position="516"/>
        <end position="577"/>
    </location>
</feature>
<sequence length="1122" mass="123813">MFSESHHHGTSMDTEKKRGLHSSTQMSWTQLGEDFPAPKAVVDKPLSPPQLVDHKEKNLCNWMDSGFYLSESEDLQESQGKAAALSPPSGMAQMTVQNYMRSLHQFSEMPVLSRWNSAGSSHSLPSAPKSVTEWLDFSEKDPVEILLDLGFGTDEPDICTKIPSRFISCASIANGINIRVFIEAQRKRMDIESPNLCGRFRQLEVLDHVTSAFSSLLNDINTLHHKSEERTGEENCAVGSPKRKLVVTQAKRRRIGQLLRKVSRQTTMHGPQAYRNAGTCQAKEDNSSVDVDLHMAMRTGLSENPALVPLKEEPFPSEKEAKPPQSIASKPWVLPHLPVKLPHLPSTSEMLIKDRPRKEPNILLTHTLKRVSSLTCKPSDSFEMEEIQSFEDESSWGNPLESTSDVTRTNSCQSDSSGFLEDPSEPLPLQGLSLPGNLRLSCSSKDCQAFLRQRKDSALTSQDLLPSASISRADSSNAIFLPSLSREHTFQGEEIFYSINEEDDMCETCSGPFESATEETLQDMDEEELQGQQKREDSCVQGCSSQPCHTDNTNPGDASPLDRNGLSSSSERHQSVSSALTEGSCVTAIGLSGHQISKDTRGSEECLTEGEETRDGCEEGVPESTAECVEGKYSVKGCRKLDSLVVEDVASGYQETGINGAVRSLDISGAPKIERDTVASQPEINAILRSPVHDSSLSPHCFEEGDIRASDTLSTGAELGEEGTGAKTNTSLSKSVTVQMPSRLMSTMRSFSLGEAAVKGQYLDFASKDEPQIASVPGMPKEDEKHMREASIQTEKSHRKKAALPLSQSLPSFHGHGHLVKSASLDTGLYGKYRSYGPEPLNSCCAQHRGPCYPLCSHHCCLLWPFPLAPSCRYPVACFSSHATIELQLLKTLKLLQDTAMRNISSCTVHEIEVMRNSCQKFRERLDEIEQHMTEQEALFSIAMSTEGREERRQLQVLRQAVRREVAELEGQLQDRARQVREGILMQLNQLLGEQSNLCSELGIPDRMEEREPKTGHAHSTLPDAADDFFSRAGYSNNIHHRPPCRSATVPSSPSSTLVRQTELKASTSLASGKANSASDPKELHTSKKEVKSQKIDFKAFIQNLKKSFRNSFSNDAAEGKD</sequence>
<reference evidence="5 6" key="1">
    <citation type="journal article" date="2019" name="Proc. Natl. Acad. Sci. U.S.A.">
        <title>Regulatory changes in pterin and carotenoid genes underlie balanced color polymorphisms in the wall lizard.</title>
        <authorList>
            <person name="Andrade P."/>
            <person name="Pinho C."/>
            <person name="Perez I de Lanuza G."/>
            <person name="Afonso S."/>
            <person name="Brejcha J."/>
            <person name="Rubin C.J."/>
            <person name="Wallerman O."/>
            <person name="Pereira P."/>
            <person name="Sabatino S.J."/>
            <person name="Bellati A."/>
            <person name="Pellitteri-Rosa D."/>
            <person name="Bosakova Z."/>
            <person name="Bunikis I."/>
            <person name="Carretero M.A."/>
            <person name="Feiner N."/>
            <person name="Marsik P."/>
            <person name="Pauperio F."/>
            <person name="Salvi D."/>
            <person name="Soler L."/>
            <person name="While G.M."/>
            <person name="Uller T."/>
            <person name="Font E."/>
            <person name="Andersson L."/>
            <person name="Carneiro M."/>
        </authorList>
    </citation>
    <scope>NUCLEOTIDE SEQUENCE</scope>
</reference>
<dbReference type="OMA" id="PDICTRI"/>
<feature type="compositionally biased region" description="Polar residues" evidence="3">
    <location>
        <begin position="395"/>
        <end position="417"/>
    </location>
</feature>
<dbReference type="InterPro" id="IPR029326">
    <property type="entry name" value="SSFA2_C"/>
</dbReference>
<name>A0A670JTG1_PODMU</name>
<dbReference type="Pfam" id="PF14722">
    <property type="entry name" value="KRAP_IP3R_bind"/>
    <property type="match status" value="1"/>
</dbReference>
<dbReference type="PANTHER" id="PTHR17469">
    <property type="entry name" value="SPERM SPECIFIC ANTIGEN 2-RELATED"/>
    <property type="match status" value="1"/>
</dbReference>
<evidence type="ECO:0000313" key="6">
    <source>
        <dbReference type="Proteomes" id="UP000472272"/>
    </source>
</evidence>
<evidence type="ECO:0000256" key="1">
    <source>
        <dbReference type="ARBA" id="ARBA00023054"/>
    </source>
</evidence>
<protein>
    <submittedName>
        <fullName evidence="5">ITPR interacting domain containing 1</fullName>
    </submittedName>
</protein>
<feature type="compositionally biased region" description="Basic and acidic residues" evidence="3">
    <location>
        <begin position="1080"/>
        <end position="1091"/>
    </location>
</feature>
<feature type="compositionally biased region" description="Polar residues" evidence="3">
    <location>
        <begin position="541"/>
        <end position="556"/>
    </location>
</feature>
<feature type="region of interest" description="Disordered" evidence="3">
    <location>
        <begin position="1034"/>
        <end position="1091"/>
    </location>
</feature>
<reference evidence="5" key="2">
    <citation type="submission" date="2025-05" db="UniProtKB">
        <authorList>
            <consortium name="Ensembl"/>
        </authorList>
    </citation>
    <scope>IDENTIFICATION</scope>
</reference>
<dbReference type="PANTHER" id="PTHR17469:SF14">
    <property type="entry name" value="PROTEIN ITPRID1"/>
    <property type="match status" value="1"/>
</dbReference>
<dbReference type="SMART" id="SM01257">
    <property type="entry name" value="KRAP_IP3R_bind"/>
    <property type="match status" value="1"/>
</dbReference>
<feature type="region of interest" description="Disordered" evidence="3">
    <location>
        <begin position="596"/>
        <end position="619"/>
    </location>
</feature>
<dbReference type="Ensembl" id="ENSPMRT00000030117.1">
    <property type="protein sequence ID" value="ENSPMRP00000028392.1"/>
    <property type="gene ID" value="ENSPMRG00000018323.1"/>
</dbReference>
<feature type="domain" description="ITPR-interacting" evidence="4">
    <location>
        <begin position="110"/>
        <end position="266"/>
    </location>
</feature>
<keyword evidence="6" id="KW-1185">Reference proteome</keyword>
<feature type="region of interest" description="Disordered" evidence="3">
    <location>
        <begin position="388"/>
        <end position="425"/>
    </location>
</feature>
<evidence type="ECO:0000256" key="3">
    <source>
        <dbReference type="SAM" id="MobiDB-lite"/>
    </source>
</evidence>
<accession>A0A670JTG1</accession>
<dbReference type="Pfam" id="PF14723">
    <property type="entry name" value="SSFA2_C"/>
    <property type="match status" value="1"/>
</dbReference>
<feature type="coiled-coil region" evidence="2">
    <location>
        <begin position="912"/>
        <end position="979"/>
    </location>
</feature>
<dbReference type="InterPro" id="IPR043444">
    <property type="entry name" value="TESPA1-like"/>
</dbReference>
<dbReference type="GO" id="GO:0005102">
    <property type="term" value="F:signaling receptor binding"/>
    <property type="evidence" value="ECO:0007669"/>
    <property type="project" value="InterPro"/>
</dbReference>
<gene>
    <name evidence="5" type="primary">ITPRID1</name>
</gene>